<dbReference type="EMBL" id="JANPWB010000010">
    <property type="protein sequence ID" value="KAJ1142675.1"/>
    <property type="molecule type" value="Genomic_DNA"/>
</dbReference>
<feature type="region of interest" description="Disordered" evidence="2">
    <location>
        <begin position="68"/>
        <end position="116"/>
    </location>
</feature>
<proteinExistence type="predicted"/>
<sequence length="116" mass="13232">MKREVVELGQRIDTLEQARDAGEEELDCHRRELLVLQGKNRELQYQIEDLENRVRTVEEAQALEVMPPRLGDMVPLPNDQEQRSLTNGTRPEFQARRGKQHKPSNGGETKGESGVA</sequence>
<comment type="caution">
    <text evidence="3">The sequence shown here is derived from an EMBL/GenBank/DDBJ whole genome shotgun (WGS) entry which is preliminary data.</text>
</comment>
<keyword evidence="1" id="KW-0175">Coiled coil</keyword>
<dbReference type="AlphaFoldDB" id="A0AAV7QU38"/>
<evidence type="ECO:0000313" key="3">
    <source>
        <dbReference type="EMBL" id="KAJ1142675.1"/>
    </source>
</evidence>
<evidence type="ECO:0000256" key="1">
    <source>
        <dbReference type="SAM" id="Coils"/>
    </source>
</evidence>
<evidence type="ECO:0000256" key="2">
    <source>
        <dbReference type="SAM" id="MobiDB-lite"/>
    </source>
</evidence>
<reference evidence="3" key="1">
    <citation type="journal article" date="2022" name="bioRxiv">
        <title>Sequencing and chromosome-scale assembly of the giantPleurodeles waltlgenome.</title>
        <authorList>
            <person name="Brown T."/>
            <person name="Elewa A."/>
            <person name="Iarovenko S."/>
            <person name="Subramanian E."/>
            <person name="Araus A.J."/>
            <person name="Petzold A."/>
            <person name="Susuki M."/>
            <person name="Suzuki K.-i.T."/>
            <person name="Hayashi T."/>
            <person name="Toyoda A."/>
            <person name="Oliveira C."/>
            <person name="Osipova E."/>
            <person name="Leigh N.D."/>
            <person name="Simon A."/>
            <person name="Yun M.H."/>
        </authorList>
    </citation>
    <scope>NUCLEOTIDE SEQUENCE</scope>
    <source>
        <strain evidence="3">20211129_DDA</strain>
        <tissue evidence="3">Liver</tissue>
    </source>
</reference>
<evidence type="ECO:0000313" key="4">
    <source>
        <dbReference type="Proteomes" id="UP001066276"/>
    </source>
</evidence>
<dbReference type="Proteomes" id="UP001066276">
    <property type="component" value="Chromosome 6"/>
</dbReference>
<feature type="coiled-coil region" evidence="1">
    <location>
        <begin position="5"/>
        <end position="60"/>
    </location>
</feature>
<keyword evidence="4" id="KW-1185">Reference proteome</keyword>
<gene>
    <name evidence="3" type="ORF">NDU88_008988</name>
</gene>
<protein>
    <submittedName>
        <fullName evidence="3">Uncharacterized protein</fullName>
    </submittedName>
</protein>
<organism evidence="3 4">
    <name type="scientific">Pleurodeles waltl</name>
    <name type="common">Iberian ribbed newt</name>
    <dbReference type="NCBI Taxonomy" id="8319"/>
    <lineage>
        <taxon>Eukaryota</taxon>
        <taxon>Metazoa</taxon>
        <taxon>Chordata</taxon>
        <taxon>Craniata</taxon>
        <taxon>Vertebrata</taxon>
        <taxon>Euteleostomi</taxon>
        <taxon>Amphibia</taxon>
        <taxon>Batrachia</taxon>
        <taxon>Caudata</taxon>
        <taxon>Salamandroidea</taxon>
        <taxon>Salamandridae</taxon>
        <taxon>Pleurodelinae</taxon>
        <taxon>Pleurodeles</taxon>
    </lineage>
</organism>
<accession>A0AAV7QU38</accession>
<name>A0AAV7QU38_PLEWA</name>